<dbReference type="EMBL" id="VSSQ01034409">
    <property type="protein sequence ID" value="MPM86342.1"/>
    <property type="molecule type" value="Genomic_DNA"/>
</dbReference>
<accession>A0A645DCP2</accession>
<sequence>MDGTPARTSRVGFSIFLRRGGEYSLKKMALDKPKGNAMAAATTVTVSVPVIKGNTPYCALAKSGVHSLPVRNSQRDTS</sequence>
<evidence type="ECO:0000313" key="1">
    <source>
        <dbReference type="EMBL" id="MPM86342.1"/>
    </source>
</evidence>
<protein>
    <submittedName>
        <fullName evidence="1">Uncharacterized protein</fullName>
    </submittedName>
</protein>
<reference evidence="1" key="1">
    <citation type="submission" date="2019-08" db="EMBL/GenBank/DDBJ databases">
        <authorList>
            <person name="Kucharzyk K."/>
            <person name="Murdoch R.W."/>
            <person name="Higgins S."/>
            <person name="Loffler F."/>
        </authorList>
    </citation>
    <scope>NUCLEOTIDE SEQUENCE</scope>
</reference>
<organism evidence="1">
    <name type="scientific">bioreactor metagenome</name>
    <dbReference type="NCBI Taxonomy" id="1076179"/>
    <lineage>
        <taxon>unclassified sequences</taxon>
        <taxon>metagenomes</taxon>
        <taxon>ecological metagenomes</taxon>
    </lineage>
</organism>
<gene>
    <name evidence="1" type="ORF">SDC9_133431</name>
</gene>
<comment type="caution">
    <text evidence="1">The sequence shown here is derived from an EMBL/GenBank/DDBJ whole genome shotgun (WGS) entry which is preliminary data.</text>
</comment>
<proteinExistence type="predicted"/>
<name>A0A645DCP2_9ZZZZ</name>
<dbReference type="AlphaFoldDB" id="A0A645DCP2"/>